<dbReference type="PANTHER" id="PTHR30348">
    <property type="entry name" value="UNCHARACTERIZED PROTEIN YECE"/>
    <property type="match status" value="1"/>
</dbReference>
<sequence length="249" mass="28069">MASPLFFAGTSGMVFHESNKSAFPPAFQHKSRLTYYASLHNSLEVNSSWYKVPQVATVARWAEEVPAGFRFTFKLWKAITHAKDFSFTKEDIRHFMQAIAPASHRKGCLLLQFPPSLRMDKIAALSHLLEVIAANNTVAGWDIALEFRHLSWYALPTFQLAEKYGAAIVLHDMPGSGLAPITTQAPFIYLRFHGPAGNYKGGYPETVLQQFAARIRTWMNAGKKVYVYFNNTMGEALPNLHRLRYLVNG</sequence>
<dbReference type="RefSeq" id="WP_089714549.1">
    <property type="nucleotide sequence ID" value="NZ_FMAR01000015.1"/>
</dbReference>
<dbReference type="Pfam" id="PF01904">
    <property type="entry name" value="DUF72"/>
    <property type="match status" value="1"/>
</dbReference>
<accession>A0A1C4FLL3</accession>
<dbReference type="STRING" id="1335309.GA0116948_11549"/>
<reference evidence="1 2" key="1">
    <citation type="submission" date="2016-08" db="EMBL/GenBank/DDBJ databases">
        <authorList>
            <person name="Seilhamer J.J."/>
        </authorList>
    </citation>
    <scope>NUCLEOTIDE SEQUENCE [LARGE SCALE GENOMIC DNA]</scope>
    <source>
        <strain evidence="1 2">A37T2</strain>
    </source>
</reference>
<dbReference type="AlphaFoldDB" id="A0A1C4FLL3"/>
<dbReference type="PANTHER" id="PTHR30348:SF4">
    <property type="entry name" value="DUF72 DOMAIN-CONTAINING PROTEIN"/>
    <property type="match status" value="1"/>
</dbReference>
<organism evidence="1 2">
    <name type="scientific">Chitinophaga costaii</name>
    <dbReference type="NCBI Taxonomy" id="1335309"/>
    <lineage>
        <taxon>Bacteria</taxon>
        <taxon>Pseudomonadati</taxon>
        <taxon>Bacteroidota</taxon>
        <taxon>Chitinophagia</taxon>
        <taxon>Chitinophagales</taxon>
        <taxon>Chitinophagaceae</taxon>
        <taxon>Chitinophaga</taxon>
    </lineage>
</organism>
<name>A0A1C4FLL3_9BACT</name>
<evidence type="ECO:0000313" key="2">
    <source>
        <dbReference type="Proteomes" id="UP000242818"/>
    </source>
</evidence>
<dbReference type="InterPro" id="IPR036520">
    <property type="entry name" value="UPF0759_sf"/>
</dbReference>
<gene>
    <name evidence="1" type="ORF">GA0116948_11549</name>
</gene>
<dbReference type="Gene3D" id="3.20.20.410">
    <property type="entry name" value="Protein of unknown function UPF0759"/>
    <property type="match status" value="1"/>
</dbReference>
<dbReference type="EMBL" id="FMAR01000015">
    <property type="protein sequence ID" value="SCC56736.1"/>
    <property type="molecule type" value="Genomic_DNA"/>
</dbReference>
<dbReference type="Proteomes" id="UP000242818">
    <property type="component" value="Unassembled WGS sequence"/>
</dbReference>
<proteinExistence type="predicted"/>
<dbReference type="InterPro" id="IPR002763">
    <property type="entry name" value="DUF72"/>
</dbReference>
<evidence type="ECO:0000313" key="1">
    <source>
        <dbReference type="EMBL" id="SCC56736.1"/>
    </source>
</evidence>
<dbReference type="OrthoDB" id="9780310at2"/>
<protein>
    <submittedName>
        <fullName evidence="1">Uncharacterized conserved protein YecE, DUF72 family</fullName>
    </submittedName>
</protein>
<dbReference type="SUPFAM" id="SSF117396">
    <property type="entry name" value="TM1631-like"/>
    <property type="match status" value="1"/>
</dbReference>
<keyword evidence="2" id="KW-1185">Reference proteome</keyword>